<dbReference type="Proteomes" id="UP000629468">
    <property type="component" value="Unassembled WGS sequence"/>
</dbReference>
<dbReference type="Pfam" id="PF07727">
    <property type="entry name" value="RVT_2"/>
    <property type="match status" value="1"/>
</dbReference>
<sequence length="251" mass="28445">MKGVIITSLLLVLRLPLRPLQFLLREASSTFTTSSIDSSITPPTAGAPLEPPHVPRRTGRVWKPPGQWWKLKQPDLAGNDSDSDDEAALLADSEYCEVEFAGAVSGADPRSYRLAMKSPDSDCWTEACNTEIFNLEANGTWELMELPPGKKVVNSGWVFKVKRLADGSIERYRARLVAKGYSQRPGFDFTEYISILLVRRVSRHVPAAFYYSPVTEALNNSILRKRIQRDEVKRYQERKKKPKPKQNKSRH</sequence>
<dbReference type="AlphaFoldDB" id="A0A8H7F2B2"/>
<feature type="region of interest" description="Disordered" evidence="1">
    <location>
        <begin position="34"/>
        <end position="61"/>
    </location>
</feature>
<protein>
    <recommendedName>
        <fullName evidence="3">Reverse transcriptase Ty1/copia-type domain-containing protein</fullName>
    </recommendedName>
</protein>
<feature type="region of interest" description="Disordered" evidence="1">
    <location>
        <begin position="232"/>
        <end position="251"/>
    </location>
</feature>
<evidence type="ECO:0000313" key="5">
    <source>
        <dbReference type="Proteomes" id="UP000629468"/>
    </source>
</evidence>
<organism evidence="4 5">
    <name type="scientific">Agaricus bisporus var. burnettii</name>
    <dbReference type="NCBI Taxonomy" id="192524"/>
    <lineage>
        <taxon>Eukaryota</taxon>
        <taxon>Fungi</taxon>
        <taxon>Dikarya</taxon>
        <taxon>Basidiomycota</taxon>
        <taxon>Agaricomycotina</taxon>
        <taxon>Agaricomycetes</taxon>
        <taxon>Agaricomycetidae</taxon>
        <taxon>Agaricales</taxon>
        <taxon>Agaricineae</taxon>
        <taxon>Agaricaceae</taxon>
        <taxon>Agaricus</taxon>
    </lineage>
</organism>
<comment type="caution">
    <text evidence="4">The sequence shown here is derived from an EMBL/GenBank/DDBJ whole genome shotgun (WGS) entry which is preliminary data.</text>
</comment>
<evidence type="ECO:0000256" key="2">
    <source>
        <dbReference type="SAM" id="SignalP"/>
    </source>
</evidence>
<accession>A0A8H7F2B2</accession>
<evidence type="ECO:0000313" key="4">
    <source>
        <dbReference type="EMBL" id="KAF7773642.1"/>
    </source>
</evidence>
<reference evidence="4 5" key="1">
    <citation type="journal article" name="Sci. Rep.">
        <title>Telomere-to-telomere assembled and centromere annotated genomes of the two main subspecies of the button mushroom Agaricus bisporus reveal especially polymorphic chromosome ends.</title>
        <authorList>
            <person name="Sonnenberg A.S.M."/>
            <person name="Sedaghat-Telgerd N."/>
            <person name="Lavrijssen B."/>
            <person name="Ohm R.A."/>
            <person name="Hendrickx P.M."/>
            <person name="Scholtmeijer K."/>
            <person name="Baars J.J.P."/>
            <person name="van Peer A."/>
        </authorList>
    </citation>
    <scope>NUCLEOTIDE SEQUENCE [LARGE SCALE GENOMIC DNA]</scope>
    <source>
        <strain evidence="4 5">H119_p4</strain>
    </source>
</reference>
<feature type="compositionally biased region" description="Basic residues" evidence="1">
    <location>
        <begin position="236"/>
        <end position="251"/>
    </location>
</feature>
<feature type="chain" id="PRO_5034502552" description="Reverse transcriptase Ty1/copia-type domain-containing protein" evidence="2">
    <location>
        <begin position="20"/>
        <end position="251"/>
    </location>
</feature>
<dbReference type="InterPro" id="IPR013103">
    <property type="entry name" value="RVT_2"/>
</dbReference>
<evidence type="ECO:0000256" key="1">
    <source>
        <dbReference type="SAM" id="MobiDB-lite"/>
    </source>
</evidence>
<keyword evidence="2" id="KW-0732">Signal</keyword>
<proteinExistence type="predicted"/>
<gene>
    <name evidence="4" type="ORF">Agabi119p4_5809</name>
</gene>
<evidence type="ECO:0000259" key="3">
    <source>
        <dbReference type="Pfam" id="PF07727"/>
    </source>
</evidence>
<feature type="signal peptide" evidence="2">
    <location>
        <begin position="1"/>
        <end position="19"/>
    </location>
</feature>
<name>A0A8H7F2B2_AGABI</name>
<feature type="domain" description="Reverse transcriptase Ty1/copia-type" evidence="3">
    <location>
        <begin position="138"/>
        <end position="194"/>
    </location>
</feature>
<feature type="compositionally biased region" description="Low complexity" evidence="1">
    <location>
        <begin position="34"/>
        <end position="44"/>
    </location>
</feature>
<dbReference type="EMBL" id="JABXXO010000007">
    <property type="protein sequence ID" value="KAF7773642.1"/>
    <property type="molecule type" value="Genomic_DNA"/>
</dbReference>